<evidence type="ECO:0000313" key="4">
    <source>
        <dbReference type="Proteomes" id="UP000045706"/>
    </source>
</evidence>
<dbReference type="AlphaFoldDB" id="A0A0G4LIR0"/>
<dbReference type="Pfam" id="PF00226">
    <property type="entry name" value="DnaJ"/>
    <property type="match status" value="1"/>
</dbReference>
<dbReference type="PROSITE" id="PS50076">
    <property type="entry name" value="DNAJ_2"/>
    <property type="match status" value="1"/>
</dbReference>
<protein>
    <recommendedName>
        <fullName evidence="2">J domain-containing protein</fullName>
    </recommendedName>
</protein>
<dbReference type="Gene3D" id="1.10.287.110">
    <property type="entry name" value="DnaJ domain"/>
    <property type="match status" value="1"/>
</dbReference>
<evidence type="ECO:0000259" key="2">
    <source>
        <dbReference type="PROSITE" id="PS50076"/>
    </source>
</evidence>
<proteinExistence type="predicted"/>
<dbReference type="PANTHER" id="PTHR44825:SF1">
    <property type="entry name" value="DNAJ HOMOLOG SUBFAMILY C MEMBER 4"/>
    <property type="match status" value="1"/>
</dbReference>
<name>A0A0G4LIR0_VERLO</name>
<organism evidence="3 4">
    <name type="scientific">Verticillium longisporum</name>
    <name type="common">Verticillium dahliae var. longisporum</name>
    <dbReference type="NCBI Taxonomy" id="100787"/>
    <lineage>
        <taxon>Eukaryota</taxon>
        <taxon>Fungi</taxon>
        <taxon>Dikarya</taxon>
        <taxon>Ascomycota</taxon>
        <taxon>Pezizomycotina</taxon>
        <taxon>Sordariomycetes</taxon>
        <taxon>Hypocreomycetidae</taxon>
        <taxon>Glomerellales</taxon>
        <taxon>Plectosphaerellaceae</taxon>
        <taxon>Verticillium</taxon>
    </lineage>
</organism>
<feature type="compositionally biased region" description="Basic and acidic residues" evidence="1">
    <location>
        <begin position="246"/>
        <end position="256"/>
    </location>
</feature>
<feature type="domain" description="J" evidence="2">
    <location>
        <begin position="13"/>
        <end position="76"/>
    </location>
</feature>
<evidence type="ECO:0000256" key="1">
    <source>
        <dbReference type="SAM" id="MobiDB-lite"/>
    </source>
</evidence>
<dbReference type="InterPro" id="IPR036869">
    <property type="entry name" value="J_dom_sf"/>
</dbReference>
<feature type="region of interest" description="Disordered" evidence="1">
    <location>
        <begin position="91"/>
        <end position="212"/>
    </location>
</feature>
<feature type="non-terminal residue" evidence="3">
    <location>
        <position position="367"/>
    </location>
</feature>
<dbReference type="Proteomes" id="UP000045706">
    <property type="component" value="Unassembled WGS sequence"/>
</dbReference>
<dbReference type="SUPFAM" id="SSF46565">
    <property type="entry name" value="Chaperone J-domain"/>
    <property type="match status" value="1"/>
</dbReference>
<dbReference type="EMBL" id="CVQI01012447">
    <property type="protein sequence ID" value="CRK21898.1"/>
    <property type="molecule type" value="Genomic_DNA"/>
</dbReference>
<dbReference type="InterPro" id="IPR052763">
    <property type="entry name" value="DnaJ_C4"/>
</dbReference>
<evidence type="ECO:0000313" key="3">
    <source>
        <dbReference type="EMBL" id="CRK21898.1"/>
    </source>
</evidence>
<reference evidence="4" key="1">
    <citation type="submission" date="2015-05" db="EMBL/GenBank/DDBJ databases">
        <authorList>
            <person name="Fogelqvist Johan"/>
        </authorList>
    </citation>
    <scope>NUCLEOTIDE SEQUENCE [LARGE SCALE GENOMIC DNA]</scope>
</reference>
<accession>A0A0G4LIR0</accession>
<dbReference type="SMART" id="SM00271">
    <property type="entry name" value="DnaJ"/>
    <property type="match status" value="1"/>
</dbReference>
<gene>
    <name evidence="3" type="ORF">BN1723_012520</name>
</gene>
<feature type="region of interest" description="Disordered" evidence="1">
    <location>
        <begin position="246"/>
        <end position="273"/>
    </location>
</feature>
<sequence length="367" mass="43038">MNAFNLTEPRVPDYYADLGLEQQANFQDIKVAFFRLAKAHHPDKKAPGKSHRRPRIKEAYECLRDKARRLAYDEFYFDLRDQWARYREWQDTQRRNEEQKRAEEDARQRRATEAERARRMEAEHRAAEERAEQEKKAAEAARAQRMEEENRAAREKEERGRKKDERERQAEERSREAARKAREQHELAAKARLRREKEREAGERSTEVARRNRVERERVAKGRLKNTLIQEKQDTIRHNWATMRAAAERQEAERPQARPPTSRSPECSHPQLGWQRKTGRATCVFCGEARRKWSFHCPECTVAACPVCKDNFNILGSKTSGLSPKHSGILSTLRRQSQEDGAGYDAPIRTITWAPSIRADASLPIRQ</sequence>
<dbReference type="InterPro" id="IPR001623">
    <property type="entry name" value="DnaJ_domain"/>
</dbReference>
<dbReference type="PANTHER" id="PTHR44825">
    <property type="match status" value="1"/>
</dbReference>
<dbReference type="CDD" id="cd06257">
    <property type="entry name" value="DnaJ"/>
    <property type="match status" value="1"/>
</dbReference>